<keyword evidence="4 5" id="KW-0694">RNA-binding</keyword>
<dbReference type="PANTHER" id="PTHR38101:SF1">
    <property type="entry name" value="UPF0307 PROTEIN YJGA"/>
    <property type="match status" value="1"/>
</dbReference>
<comment type="function">
    <text evidence="5">Member of a network of 50S ribosomal subunit biogenesis factors which assembles along the 30S-50S interface, preventing incorrect 23S rRNA structures from forming. Promotes peptidyl transferase center (PTC) maturation.</text>
</comment>
<name>A0ABX1NFM7_9RHOO</name>
<evidence type="ECO:0000256" key="4">
    <source>
        <dbReference type="ARBA" id="ARBA00022884"/>
    </source>
</evidence>
<evidence type="ECO:0000313" key="8">
    <source>
        <dbReference type="Proteomes" id="UP000634522"/>
    </source>
</evidence>
<organism evidence="7 8">
    <name type="scientific">Aromatoleum toluolicum</name>
    <dbReference type="NCBI Taxonomy" id="90060"/>
    <lineage>
        <taxon>Bacteria</taxon>
        <taxon>Pseudomonadati</taxon>
        <taxon>Pseudomonadota</taxon>
        <taxon>Betaproteobacteria</taxon>
        <taxon>Rhodocyclales</taxon>
        <taxon>Rhodocyclaceae</taxon>
        <taxon>Aromatoleum</taxon>
    </lineage>
</organism>
<dbReference type="InterPro" id="IPR023153">
    <property type="entry name" value="DarP_sf"/>
</dbReference>
<evidence type="ECO:0000256" key="6">
    <source>
        <dbReference type="SAM" id="MobiDB-lite"/>
    </source>
</evidence>
<dbReference type="SUPFAM" id="SSF158710">
    <property type="entry name" value="PSPTO4464-like"/>
    <property type="match status" value="1"/>
</dbReference>
<keyword evidence="8" id="KW-1185">Reference proteome</keyword>
<dbReference type="Pfam" id="PF04751">
    <property type="entry name" value="DarP"/>
    <property type="match status" value="1"/>
</dbReference>
<keyword evidence="3 5" id="KW-0699">rRNA-binding</keyword>
<accession>A0ABX1NFM7</accession>
<dbReference type="RefSeq" id="WP_169140722.1">
    <property type="nucleotide sequence ID" value="NZ_WTVS01000022.1"/>
</dbReference>
<dbReference type="HAMAP" id="MF_00765">
    <property type="entry name" value="DarP"/>
    <property type="match status" value="1"/>
</dbReference>
<evidence type="ECO:0000256" key="1">
    <source>
        <dbReference type="ARBA" id="ARBA00022490"/>
    </source>
</evidence>
<comment type="subcellular location">
    <subcellularLocation>
        <location evidence="5">Cytoplasm</location>
    </subcellularLocation>
    <text evidence="5">Associates with late stage pre-50S ribosomal subunits.</text>
</comment>
<comment type="caution">
    <text evidence="7">The sequence shown here is derived from an EMBL/GenBank/DDBJ whole genome shotgun (WGS) entry which is preliminary data.</text>
</comment>
<dbReference type="CDD" id="cd16331">
    <property type="entry name" value="YjgA-like"/>
    <property type="match status" value="1"/>
</dbReference>
<keyword evidence="2 5" id="KW-0690">Ribosome biogenesis</keyword>
<dbReference type="Gene3D" id="1.10.60.30">
    <property type="entry name" value="PSPTO4464-like domains"/>
    <property type="match status" value="2"/>
</dbReference>
<proteinExistence type="inferred from homology"/>
<reference evidence="7 8" key="1">
    <citation type="submission" date="2019-12" db="EMBL/GenBank/DDBJ databases">
        <title>Comparative genomics gives insights into the taxonomy of the Azoarcus-Aromatoleum group and reveals separate origins of nif in the plant-associated Azoarcus and non-plant-associated Aromatoleum sub-groups.</title>
        <authorList>
            <person name="Lafos M."/>
            <person name="Maluk M."/>
            <person name="Batista M."/>
            <person name="Junghare M."/>
            <person name="Carmona M."/>
            <person name="Faoro H."/>
            <person name="Cruz L.M."/>
            <person name="Battistoni F."/>
            <person name="De Souza E."/>
            <person name="Pedrosa F."/>
            <person name="Chen W.-M."/>
            <person name="Poole P.S."/>
            <person name="Dixon R.A."/>
            <person name="James E.K."/>
        </authorList>
    </citation>
    <scope>NUCLEOTIDE SEQUENCE [LARGE SCALE GENOMIC DNA]</scope>
    <source>
        <strain evidence="7 8">T</strain>
    </source>
</reference>
<feature type="region of interest" description="Disordered" evidence="6">
    <location>
        <begin position="1"/>
        <end position="33"/>
    </location>
</feature>
<evidence type="ECO:0000313" key="7">
    <source>
        <dbReference type="EMBL" id="NMF98103.1"/>
    </source>
</evidence>
<keyword evidence="1 5" id="KW-0963">Cytoplasm</keyword>
<dbReference type="InterPro" id="IPR006839">
    <property type="entry name" value="DarP"/>
</dbReference>
<dbReference type="NCBIfam" id="NF003593">
    <property type="entry name" value="PRK05255.1-1"/>
    <property type="match status" value="1"/>
</dbReference>
<gene>
    <name evidence="5" type="primary">darP</name>
    <name evidence="7" type="ORF">GPA27_11975</name>
</gene>
<evidence type="ECO:0000256" key="3">
    <source>
        <dbReference type="ARBA" id="ARBA00022730"/>
    </source>
</evidence>
<evidence type="ECO:0000256" key="2">
    <source>
        <dbReference type="ARBA" id="ARBA00022517"/>
    </source>
</evidence>
<dbReference type="PANTHER" id="PTHR38101">
    <property type="entry name" value="UPF0307 PROTEIN YJGA"/>
    <property type="match status" value="1"/>
</dbReference>
<protein>
    <recommendedName>
        <fullName evidence="5">Dual-action ribosomal maturation protein DarP</fullName>
    </recommendedName>
    <alternativeName>
        <fullName evidence="5">Large ribosomal subunit assembly factor DarP</fullName>
    </alternativeName>
</protein>
<evidence type="ECO:0000256" key="5">
    <source>
        <dbReference type="HAMAP-Rule" id="MF_00765"/>
    </source>
</evidence>
<comment type="similarity">
    <text evidence="5">Belongs to the DarP family.</text>
</comment>
<dbReference type="PIRSF" id="PIRSF016183">
    <property type="entry name" value="UCP016183"/>
    <property type="match status" value="1"/>
</dbReference>
<dbReference type="Proteomes" id="UP000634522">
    <property type="component" value="Unassembled WGS sequence"/>
</dbReference>
<sequence length="192" mass="21719">MSHAHHDEMLPDDDSGVPEPPSKSQRKREMHALQDLGEQLVALSLDQLKKVPLPESLADAVREAKRITSHEGRRRQMQYVGKLMRNVDPAPIQAQLDVFNGISKAEIARQHRLERLRAELLEDEKTLQAIGEQWPEADFQQLRTLRRNALKERELNKPPRAFREIFRILRDLDAGAGQGGGEDAAVDAAADE</sequence>
<dbReference type="EMBL" id="WTVS01000022">
    <property type="protein sequence ID" value="NMF98103.1"/>
    <property type="molecule type" value="Genomic_DNA"/>
</dbReference>